<evidence type="ECO:0000256" key="9">
    <source>
        <dbReference type="ARBA" id="ARBA00023242"/>
    </source>
</evidence>
<dbReference type="Proteomes" id="UP001150925">
    <property type="component" value="Unassembled WGS sequence"/>
</dbReference>
<evidence type="ECO:0000256" key="10">
    <source>
        <dbReference type="SAM" id="MobiDB-lite"/>
    </source>
</evidence>
<dbReference type="Pfam" id="PF20644">
    <property type="entry name" value="Rrn7_cyclin_N"/>
    <property type="match status" value="1"/>
</dbReference>
<evidence type="ECO:0000259" key="12">
    <source>
        <dbReference type="Pfam" id="PF20645"/>
    </source>
</evidence>
<evidence type="ECO:0000313" key="14">
    <source>
        <dbReference type="Proteomes" id="UP001150925"/>
    </source>
</evidence>
<evidence type="ECO:0000256" key="4">
    <source>
        <dbReference type="ARBA" id="ARBA00022771"/>
    </source>
</evidence>
<evidence type="ECO:0000256" key="5">
    <source>
        <dbReference type="ARBA" id="ARBA00022833"/>
    </source>
</evidence>
<dbReference type="GO" id="GO:0001164">
    <property type="term" value="F:RNA polymerase I core promoter sequence-specific DNA binding"/>
    <property type="evidence" value="ECO:0007669"/>
    <property type="project" value="InterPro"/>
</dbReference>
<dbReference type="OrthoDB" id="428577at2759"/>
<evidence type="ECO:0000256" key="1">
    <source>
        <dbReference type="ARBA" id="ARBA00004604"/>
    </source>
</evidence>
<keyword evidence="8" id="KW-0804">Transcription</keyword>
<evidence type="ECO:0000256" key="7">
    <source>
        <dbReference type="ARBA" id="ARBA00023125"/>
    </source>
</evidence>
<feature type="domain" description="Rrn7/TAF1B C-terminal cyclin" evidence="12">
    <location>
        <begin position="388"/>
        <end position="502"/>
    </location>
</feature>
<dbReference type="Pfam" id="PF20645">
    <property type="entry name" value="Rrn7_cyclin_C"/>
    <property type="match status" value="1"/>
</dbReference>
<feature type="compositionally biased region" description="Basic residues" evidence="10">
    <location>
        <begin position="267"/>
        <end position="276"/>
    </location>
</feature>
<dbReference type="InterPro" id="IPR033599">
    <property type="entry name" value="TAF1B/Rrn7"/>
</dbReference>
<dbReference type="GO" id="GO:0042790">
    <property type="term" value="P:nucleolar large rRNA transcription by RNA polymerase I"/>
    <property type="evidence" value="ECO:0007669"/>
    <property type="project" value="TreeGrafter"/>
</dbReference>
<keyword evidence="3" id="KW-0479">Metal-binding</keyword>
<reference evidence="13" key="1">
    <citation type="submission" date="2022-07" db="EMBL/GenBank/DDBJ databases">
        <title>Phylogenomic reconstructions and comparative analyses of Kickxellomycotina fungi.</title>
        <authorList>
            <person name="Reynolds N.K."/>
            <person name="Stajich J.E."/>
            <person name="Barry K."/>
            <person name="Grigoriev I.V."/>
            <person name="Crous P."/>
            <person name="Smith M.E."/>
        </authorList>
    </citation>
    <scope>NUCLEOTIDE SEQUENCE</scope>
    <source>
        <strain evidence="13">RSA 1196</strain>
    </source>
</reference>
<feature type="compositionally biased region" description="Polar residues" evidence="10">
    <location>
        <begin position="655"/>
        <end position="665"/>
    </location>
</feature>
<feature type="compositionally biased region" description="Acidic residues" evidence="10">
    <location>
        <begin position="169"/>
        <end position="179"/>
    </location>
</feature>
<dbReference type="AlphaFoldDB" id="A0A9W8E7B8"/>
<feature type="region of interest" description="Disordered" evidence="10">
    <location>
        <begin position="570"/>
        <end position="612"/>
    </location>
</feature>
<feature type="compositionally biased region" description="Low complexity" evidence="10">
    <location>
        <begin position="592"/>
        <end position="606"/>
    </location>
</feature>
<evidence type="ECO:0000256" key="2">
    <source>
        <dbReference type="ARBA" id="ARBA00006899"/>
    </source>
</evidence>
<feature type="domain" description="Rrn7/TAF1B N-terminal cyclin" evidence="11">
    <location>
        <begin position="321"/>
        <end position="365"/>
    </location>
</feature>
<dbReference type="GO" id="GO:0070860">
    <property type="term" value="C:RNA polymerase I core factor complex"/>
    <property type="evidence" value="ECO:0007669"/>
    <property type="project" value="InterPro"/>
</dbReference>
<dbReference type="InterPro" id="IPR048540">
    <property type="entry name" value="Rrn7_cyclin_N"/>
</dbReference>
<feature type="region of interest" description="Disordered" evidence="10">
    <location>
        <begin position="233"/>
        <end position="282"/>
    </location>
</feature>
<comment type="similarity">
    <text evidence="2">Belongs to the RRN7/TAF1B family.</text>
</comment>
<evidence type="ECO:0008006" key="15">
    <source>
        <dbReference type="Google" id="ProtNLM"/>
    </source>
</evidence>
<keyword evidence="4" id="KW-0863">Zinc-finger</keyword>
<gene>
    <name evidence="13" type="ORF">IWQ62_002584</name>
</gene>
<keyword evidence="6" id="KW-0805">Transcription regulation</keyword>
<feature type="region of interest" description="Disordered" evidence="10">
    <location>
        <begin position="160"/>
        <end position="189"/>
    </location>
</feature>
<comment type="subcellular location">
    <subcellularLocation>
        <location evidence="1">Nucleus</location>
        <location evidence="1">Nucleolus</location>
    </subcellularLocation>
</comment>
<feature type="region of interest" description="Disordered" evidence="10">
    <location>
        <begin position="646"/>
        <end position="665"/>
    </location>
</feature>
<keyword evidence="5" id="KW-0862">Zinc</keyword>
<dbReference type="PANTHER" id="PTHR31576:SF2">
    <property type="entry name" value="TATA BOX-BINDING PROTEIN-ASSOCIATED FACTOR RNA POLYMERASE I SUBUNIT B"/>
    <property type="match status" value="1"/>
</dbReference>
<evidence type="ECO:0000256" key="6">
    <source>
        <dbReference type="ARBA" id="ARBA00023015"/>
    </source>
</evidence>
<protein>
    <recommendedName>
        <fullName evidence="15">RRN7-type domain-containing protein</fullName>
    </recommendedName>
</protein>
<accession>A0A9W8E7B8</accession>
<comment type="caution">
    <text evidence="13">The sequence shown here is derived from an EMBL/GenBank/DDBJ whole genome shotgun (WGS) entry which is preliminary data.</text>
</comment>
<evidence type="ECO:0000256" key="3">
    <source>
        <dbReference type="ARBA" id="ARBA00022723"/>
    </source>
</evidence>
<keyword evidence="14" id="KW-1185">Reference proteome</keyword>
<dbReference type="PANTHER" id="PTHR31576">
    <property type="entry name" value="TATA BOX-BINDING PROTEIN-ASSOCIATED FACTOR RNA POLYMERASE I SUBUNIT B"/>
    <property type="match status" value="1"/>
</dbReference>
<name>A0A9W8E7B8_9FUNG</name>
<evidence type="ECO:0000259" key="11">
    <source>
        <dbReference type="Pfam" id="PF20644"/>
    </source>
</evidence>
<proteinExistence type="inferred from homology"/>
<organism evidence="13 14">
    <name type="scientific">Dispira parvispora</name>
    <dbReference type="NCBI Taxonomy" id="1520584"/>
    <lineage>
        <taxon>Eukaryota</taxon>
        <taxon>Fungi</taxon>
        <taxon>Fungi incertae sedis</taxon>
        <taxon>Zoopagomycota</taxon>
        <taxon>Kickxellomycotina</taxon>
        <taxon>Dimargaritomycetes</taxon>
        <taxon>Dimargaritales</taxon>
        <taxon>Dimargaritaceae</taxon>
        <taxon>Dispira</taxon>
    </lineage>
</organism>
<dbReference type="GO" id="GO:0008270">
    <property type="term" value="F:zinc ion binding"/>
    <property type="evidence" value="ECO:0007669"/>
    <property type="project" value="UniProtKB-KW"/>
</dbReference>
<evidence type="ECO:0000313" key="13">
    <source>
        <dbReference type="EMBL" id="KAJ1965776.1"/>
    </source>
</evidence>
<dbReference type="InterPro" id="IPR048538">
    <property type="entry name" value="Rrn7_cyclin_C"/>
</dbReference>
<evidence type="ECO:0000256" key="8">
    <source>
        <dbReference type="ARBA" id="ARBA00023163"/>
    </source>
</evidence>
<dbReference type="EMBL" id="JANBPY010000567">
    <property type="protein sequence ID" value="KAJ1965776.1"/>
    <property type="molecule type" value="Genomic_DNA"/>
</dbReference>
<keyword evidence="7" id="KW-0238">DNA-binding</keyword>
<sequence length="749" mass="84090">MPPKRKKKRSKAAITGNPCHVCGCQEYFRNVEGHLVCREGHQSMDFLNEENEANDGVTFTLLKRKTVKQRISRKKKLRSLSGKGAVFSMAKCIQFILQEGLQMLVDDIGLPEALVPVAREIWLLYCNLVGPEYNVSFEPFGRDWEEWNVRADQYDELLHGLTNPSDYETGAETENEEADGVGASKTNGGYGSSSNFTLGDLEHALGSTENDMSDLDRQLAFLDAATLGNDFSNEESAGLGLSDGAEDSEWSSGNDEESKPADSTRGPSKKGRGRPKKVLDSEDTFPKIRGNVPVTWKSDEKNSTKWYTISDPRFGKLRTFTAMIIPAILYLSCQWLRLPVFLHDIYRWIISDRFPLGRMQTLLPQKLGRQVLSEYSHLVSIRFHPRTAASLEGRVFQVAMLLQLNYQVEFPECNRALFVERFVQELSLPAVFYVEALSLMDAIHLNTALEHPTSGLPECTVAAVLVILIMMHYGLDGTPRLDPEHPDYTRLLPSYQQFINQFAWSTGYGDQPLPLDIAEAQEFCEQHMDDFVRTSFSFFSYMNSDGNSHYRATTFQYLYKVHNDTTLEKTTTTQPHSLPTVPHKINSSLDNLGTGSLASTTSSSSTPPRETELDKAYREYERYAASQASHSRPPVTNALEPEAWQVSHRPPHPNAVSSDSVEVKSGSTGHFPSGRFILYPTLETIKSGNNIKLPRPLAVVITRFSEMTGVRMPMILKQVRLFLSRLQEQAPLFAEIASKNDDNSAALKP</sequence>
<keyword evidence="9" id="KW-0539">Nucleus</keyword>